<dbReference type="Proteomes" id="UP000784294">
    <property type="component" value="Unassembled WGS sequence"/>
</dbReference>
<feature type="compositionally biased region" description="Polar residues" evidence="1">
    <location>
        <begin position="22"/>
        <end position="41"/>
    </location>
</feature>
<sequence>MSLNHVVLLAGSGQASRKPANQRATGTHNYSPRGNTTGRFL</sequence>
<name>A0A3S5CVL8_9PLAT</name>
<evidence type="ECO:0000313" key="2">
    <source>
        <dbReference type="EMBL" id="VEL43280.1"/>
    </source>
</evidence>
<dbReference type="AlphaFoldDB" id="A0A3S5CVL8"/>
<dbReference type="EMBL" id="CAAALY010280112">
    <property type="protein sequence ID" value="VEL43280.1"/>
    <property type="molecule type" value="Genomic_DNA"/>
</dbReference>
<comment type="caution">
    <text evidence="2">The sequence shown here is derived from an EMBL/GenBank/DDBJ whole genome shotgun (WGS) entry which is preliminary data.</text>
</comment>
<organism evidence="2 3">
    <name type="scientific">Protopolystoma xenopodis</name>
    <dbReference type="NCBI Taxonomy" id="117903"/>
    <lineage>
        <taxon>Eukaryota</taxon>
        <taxon>Metazoa</taxon>
        <taxon>Spiralia</taxon>
        <taxon>Lophotrochozoa</taxon>
        <taxon>Platyhelminthes</taxon>
        <taxon>Monogenea</taxon>
        <taxon>Polyopisthocotylea</taxon>
        <taxon>Polystomatidea</taxon>
        <taxon>Polystomatidae</taxon>
        <taxon>Protopolystoma</taxon>
    </lineage>
</organism>
<feature type="region of interest" description="Disordered" evidence="1">
    <location>
        <begin position="12"/>
        <end position="41"/>
    </location>
</feature>
<evidence type="ECO:0000256" key="1">
    <source>
        <dbReference type="SAM" id="MobiDB-lite"/>
    </source>
</evidence>
<protein>
    <submittedName>
        <fullName evidence="2">Uncharacterized protein</fullName>
    </submittedName>
</protein>
<keyword evidence="3" id="KW-1185">Reference proteome</keyword>
<accession>A0A3S5CVL8</accession>
<reference evidence="2" key="1">
    <citation type="submission" date="2018-11" db="EMBL/GenBank/DDBJ databases">
        <authorList>
            <consortium name="Pathogen Informatics"/>
        </authorList>
    </citation>
    <scope>NUCLEOTIDE SEQUENCE</scope>
</reference>
<evidence type="ECO:0000313" key="3">
    <source>
        <dbReference type="Proteomes" id="UP000784294"/>
    </source>
</evidence>
<gene>
    <name evidence="2" type="ORF">PXEA_LOCUS36720</name>
</gene>
<proteinExistence type="predicted"/>